<dbReference type="GO" id="GO:0005829">
    <property type="term" value="C:cytosol"/>
    <property type="evidence" value="ECO:0007669"/>
    <property type="project" value="UniProtKB-ARBA"/>
</dbReference>
<reference evidence="4" key="1">
    <citation type="submission" date="2020-05" db="EMBL/GenBank/DDBJ databases">
        <authorList>
            <person name="Chiriac C."/>
            <person name="Salcher M."/>
            <person name="Ghai R."/>
            <person name="Kavagutti S V."/>
        </authorList>
    </citation>
    <scope>NUCLEOTIDE SEQUENCE</scope>
</reference>
<dbReference type="SUPFAM" id="SSF51430">
    <property type="entry name" value="NAD(P)-linked oxidoreductase"/>
    <property type="match status" value="1"/>
</dbReference>
<dbReference type="Gene3D" id="3.20.20.100">
    <property type="entry name" value="NADP-dependent oxidoreductase domain"/>
    <property type="match status" value="1"/>
</dbReference>
<dbReference type="PANTHER" id="PTHR43364:SF4">
    <property type="entry name" value="NAD(P)-LINKED OXIDOREDUCTASE SUPERFAMILY PROTEIN"/>
    <property type="match status" value="1"/>
</dbReference>
<dbReference type="InterPro" id="IPR050523">
    <property type="entry name" value="AKR_Detox_Biosynth"/>
</dbReference>
<accession>A0A6J6Z026</accession>
<proteinExistence type="predicted"/>
<dbReference type="InterPro" id="IPR023210">
    <property type="entry name" value="NADP_OxRdtase_dom"/>
</dbReference>
<dbReference type="AlphaFoldDB" id="A0A6J6Z026"/>
<keyword evidence="1" id="KW-0560">Oxidoreductase</keyword>
<dbReference type="EMBL" id="CAFBMH010000169">
    <property type="protein sequence ID" value="CAB4934813.1"/>
    <property type="molecule type" value="Genomic_DNA"/>
</dbReference>
<evidence type="ECO:0000259" key="2">
    <source>
        <dbReference type="Pfam" id="PF00248"/>
    </source>
</evidence>
<dbReference type="FunFam" id="3.20.20.100:FF:000004">
    <property type="entry name" value="Oxidoreductase, aldo/keto reductase"/>
    <property type="match status" value="1"/>
</dbReference>
<protein>
    <submittedName>
        <fullName evidence="4">Unannotated protein</fullName>
    </submittedName>
</protein>
<dbReference type="InterPro" id="IPR036812">
    <property type="entry name" value="NAD(P)_OxRdtase_dom_sf"/>
</dbReference>
<evidence type="ECO:0000313" key="5">
    <source>
        <dbReference type="EMBL" id="CAB4934813.1"/>
    </source>
</evidence>
<dbReference type="PANTHER" id="PTHR43364">
    <property type="entry name" value="NADH-SPECIFIC METHYLGLYOXAL REDUCTASE-RELATED"/>
    <property type="match status" value="1"/>
</dbReference>
<evidence type="ECO:0000313" key="4">
    <source>
        <dbReference type="EMBL" id="CAB4814659.1"/>
    </source>
</evidence>
<evidence type="ECO:0000313" key="3">
    <source>
        <dbReference type="EMBL" id="CAB4750198.1"/>
    </source>
</evidence>
<dbReference type="Pfam" id="PF00248">
    <property type="entry name" value="Aldo_ket_red"/>
    <property type="match status" value="1"/>
</dbReference>
<evidence type="ECO:0000256" key="1">
    <source>
        <dbReference type="ARBA" id="ARBA00023002"/>
    </source>
</evidence>
<dbReference type="EMBL" id="CAFABA010000006">
    <property type="protein sequence ID" value="CAB4814659.1"/>
    <property type="molecule type" value="Genomic_DNA"/>
</dbReference>
<sequence length="346" mass="37936">MEYRLLGRSGVHVGAVALGTMMFGRGGNTDAEQCVRMIHQSLDAGVNLVDTADGYSSGDSETIVGRALASSGRRDDVVVATKCYFPRGRDLNKRGGSRRWIVRACEESLRRLGTDHIDLYQLHRLDPNTDLEESLSAMDDLVHSGKVRMVGHSGVAAEQLVECQWTATRARLVRPVSEQPPYSIFSRYAERALFPACLRHGVGAIVYGPLNGGWLTGKYRRDAAPEPDSRAFRGFVSDQWWAYERTEIQRKFDVLDSLGLLAAECGVPLSHFALAFALAHPAVSAAIIGPRTQSQLDDLLAGADVRLPDDVLARIDELVAPGTDVDPGNFVSVNPDLAEPERRRRP</sequence>
<feature type="domain" description="NADP-dependent oxidoreductase" evidence="2">
    <location>
        <begin position="16"/>
        <end position="319"/>
    </location>
</feature>
<dbReference type="GO" id="GO:0016491">
    <property type="term" value="F:oxidoreductase activity"/>
    <property type="evidence" value="ECO:0007669"/>
    <property type="project" value="UniProtKB-KW"/>
</dbReference>
<gene>
    <name evidence="3" type="ORF">UFOPK2754_01760</name>
    <name evidence="4" type="ORF">UFOPK3139_00254</name>
    <name evidence="5" type="ORF">UFOPK3543_02887</name>
</gene>
<name>A0A6J6Z026_9ZZZZ</name>
<organism evidence="4">
    <name type="scientific">freshwater metagenome</name>
    <dbReference type="NCBI Taxonomy" id="449393"/>
    <lineage>
        <taxon>unclassified sequences</taxon>
        <taxon>metagenomes</taxon>
        <taxon>ecological metagenomes</taxon>
    </lineage>
</organism>
<dbReference type="EMBL" id="CAEZYR010000063">
    <property type="protein sequence ID" value="CAB4750198.1"/>
    <property type="molecule type" value="Genomic_DNA"/>
</dbReference>